<accession>A0A7T1WR92</accession>
<sequence>MTPTGSTDLRLTGLDPVAHPPLALYQSPWTVSLALAFASRGAGTYAIDDIDNAGVERGRESDPGFRVVRKEIMSKKGWTNCRPLSAFCPDGFLFPNLGRAGYGALDRTVPLSAVARHHSTTVQRLIRETSRTYGMWSLAGPDRAITAIGTDDAEPALREIISRHEEAVCRTLRREKDRKPALERLRHLMPDPRPGSSLLGYFQECLRRGLALVGSDSPVISAARDLLPPDGGSLLPRFVRRDPGVVAAYNSAAAVQGSRPLSDGHSLPYYTVGLRSGERTDLTGPLPHSAEHIIAPKILALEGVQRMALPRCTAHRGTVLARERAYRGLRSGSSQVFFESNWLQAMAGCSTPVNVHEIFRPLLGGHRVMPMSDLAGALERYEHSCASPDGQADEHRDPGEAFAHWALRETLHDLRTWQYPLLAFAVGGDDWLARLEITSYEEYEFAVT</sequence>
<gene>
    <name evidence="1" type="ORF">G4Z16_04820</name>
</gene>
<keyword evidence="2" id="KW-1185">Reference proteome</keyword>
<evidence type="ECO:0000313" key="1">
    <source>
        <dbReference type="EMBL" id="QPP05832.1"/>
    </source>
</evidence>
<dbReference type="RefSeq" id="WP_197349351.1">
    <property type="nucleotide sequence ID" value="NZ_CP048882.1"/>
</dbReference>
<proteinExistence type="predicted"/>
<organism evidence="1 2">
    <name type="scientific">Streptomyces bathyalis</name>
    <dbReference type="NCBI Taxonomy" id="2710756"/>
    <lineage>
        <taxon>Bacteria</taxon>
        <taxon>Bacillati</taxon>
        <taxon>Actinomycetota</taxon>
        <taxon>Actinomycetes</taxon>
        <taxon>Kitasatosporales</taxon>
        <taxon>Streptomycetaceae</taxon>
        <taxon>Streptomyces</taxon>
    </lineage>
</organism>
<protein>
    <submittedName>
        <fullName evidence="1">Uncharacterized protein</fullName>
    </submittedName>
</protein>
<dbReference type="EMBL" id="CP048882">
    <property type="protein sequence ID" value="QPP05832.1"/>
    <property type="molecule type" value="Genomic_DNA"/>
</dbReference>
<name>A0A7T1WR92_9ACTN</name>
<dbReference type="KEGG" id="sbat:G4Z16_04820"/>
<dbReference type="Proteomes" id="UP000595046">
    <property type="component" value="Chromosome"/>
</dbReference>
<evidence type="ECO:0000313" key="2">
    <source>
        <dbReference type="Proteomes" id="UP000595046"/>
    </source>
</evidence>
<reference evidence="2" key="1">
    <citation type="submission" date="2020-02" db="EMBL/GenBank/DDBJ databases">
        <title>Streptomyces sp. ASO4wet.</title>
        <authorList>
            <person name="Risdian C."/>
            <person name="Landwehr W."/>
            <person name="Schupp P."/>
            <person name="Wink J."/>
        </authorList>
    </citation>
    <scope>NUCLEOTIDE SEQUENCE [LARGE SCALE GENOMIC DNA]</scope>
    <source>
        <strain evidence="2">ASO4wet</strain>
    </source>
</reference>
<dbReference type="AlphaFoldDB" id="A0A7T1WR92"/>